<accession>A0ABR0E543</accession>
<dbReference type="Proteomes" id="UP001305779">
    <property type="component" value="Unassembled WGS sequence"/>
</dbReference>
<evidence type="ECO:0000313" key="1">
    <source>
        <dbReference type="EMBL" id="KAK4496542.1"/>
    </source>
</evidence>
<dbReference type="PANTHER" id="PTHR42085">
    <property type="entry name" value="F-BOX DOMAIN-CONTAINING PROTEIN"/>
    <property type="match status" value="1"/>
</dbReference>
<evidence type="ECO:0000313" key="2">
    <source>
        <dbReference type="Proteomes" id="UP001305779"/>
    </source>
</evidence>
<reference evidence="1 2" key="1">
    <citation type="journal article" date="2023" name="G3 (Bethesda)">
        <title>A chromosome-level genome assembly of Zasmidium syzygii isolated from banana leaves.</title>
        <authorList>
            <person name="van Westerhoven A.C."/>
            <person name="Mehrabi R."/>
            <person name="Talebi R."/>
            <person name="Steentjes M.B.F."/>
            <person name="Corcolon B."/>
            <person name="Chong P.A."/>
            <person name="Kema G.H.J."/>
            <person name="Seidl M.F."/>
        </authorList>
    </citation>
    <scope>NUCLEOTIDE SEQUENCE [LARGE SCALE GENOMIC DNA]</scope>
    <source>
        <strain evidence="1 2">P124</strain>
    </source>
</reference>
<sequence>MTDEVGGKADAPCRLWKLPGELRNRIYRYVLLKPEDAAGNDRIIVDATGYDRPGVVSTCKQIRKETLKIFYSENAFHIEVINYNSSTLLRWESHLKPMRMQERGHLFVSVHLEDEVGWWANLLLWLQRFHERKVRTRALAPEQVLKVFNSKDAGTHLMGAMFMTVDEFRDQPWQRIEKHIQNFRPALIAVQEPWSKD</sequence>
<name>A0ABR0E543_ZASCE</name>
<protein>
    <submittedName>
        <fullName evidence="1">Uncharacterized protein</fullName>
    </submittedName>
</protein>
<proteinExistence type="predicted"/>
<organism evidence="1 2">
    <name type="scientific">Zasmidium cellare</name>
    <name type="common">Wine cellar mold</name>
    <name type="synonym">Racodium cellare</name>
    <dbReference type="NCBI Taxonomy" id="395010"/>
    <lineage>
        <taxon>Eukaryota</taxon>
        <taxon>Fungi</taxon>
        <taxon>Dikarya</taxon>
        <taxon>Ascomycota</taxon>
        <taxon>Pezizomycotina</taxon>
        <taxon>Dothideomycetes</taxon>
        <taxon>Dothideomycetidae</taxon>
        <taxon>Mycosphaerellales</taxon>
        <taxon>Mycosphaerellaceae</taxon>
        <taxon>Zasmidium</taxon>
    </lineage>
</organism>
<gene>
    <name evidence="1" type="ORF">PRZ48_012522</name>
</gene>
<comment type="caution">
    <text evidence="1">The sequence shown here is derived from an EMBL/GenBank/DDBJ whole genome shotgun (WGS) entry which is preliminary data.</text>
</comment>
<dbReference type="EMBL" id="JAXOVC010000010">
    <property type="protein sequence ID" value="KAK4496542.1"/>
    <property type="molecule type" value="Genomic_DNA"/>
</dbReference>
<dbReference type="PANTHER" id="PTHR42085:SF2">
    <property type="entry name" value="F-BOX DOMAIN-CONTAINING PROTEIN"/>
    <property type="match status" value="1"/>
</dbReference>
<keyword evidence="2" id="KW-1185">Reference proteome</keyword>
<dbReference type="InterPro" id="IPR038883">
    <property type="entry name" value="AN11006-like"/>
</dbReference>